<name>A0A0A9B3X6_ARUDO</name>
<dbReference type="EMBL" id="GBRH01239221">
    <property type="protein sequence ID" value="JAD58674.1"/>
    <property type="molecule type" value="Transcribed_RNA"/>
</dbReference>
<dbReference type="AlphaFoldDB" id="A0A0A9B3X6"/>
<evidence type="ECO:0000313" key="1">
    <source>
        <dbReference type="EMBL" id="JAD58674.1"/>
    </source>
</evidence>
<reference evidence="1" key="2">
    <citation type="journal article" date="2015" name="Data Brief">
        <title>Shoot transcriptome of the giant reed, Arundo donax.</title>
        <authorList>
            <person name="Barrero R.A."/>
            <person name="Guerrero F.D."/>
            <person name="Moolhuijzen P."/>
            <person name="Goolsby J.A."/>
            <person name="Tidwell J."/>
            <person name="Bellgard S.E."/>
            <person name="Bellgard M.I."/>
        </authorList>
    </citation>
    <scope>NUCLEOTIDE SEQUENCE</scope>
    <source>
        <tissue evidence="1">Shoot tissue taken approximately 20 cm above the soil surface</tissue>
    </source>
</reference>
<reference evidence="1" key="1">
    <citation type="submission" date="2014-09" db="EMBL/GenBank/DDBJ databases">
        <authorList>
            <person name="Magalhaes I.L.F."/>
            <person name="Oliveira U."/>
            <person name="Santos F.R."/>
            <person name="Vidigal T.H.D.A."/>
            <person name="Brescovit A.D."/>
            <person name="Santos A.J."/>
        </authorList>
    </citation>
    <scope>NUCLEOTIDE SEQUENCE</scope>
    <source>
        <tissue evidence="1">Shoot tissue taken approximately 20 cm above the soil surface</tissue>
    </source>
</reference>
<sequence length="21" mass="2302">MLVQASHLYFALSMMNITCGA</sequence>
<protein>
    <submittedName>
        <fullName evidence="1">Uncharacterized protein</fullName>
    </submittedName>
</protein>
<accession>A0A0A9B3X6</accession>
<proteinExistence type="predicted"/>
<organism evidence="1">
    <name type="scientific">Arundo donax</name>
    <name type="common">Giant reed</name>
    <name type="synonym">Donax arundinaceus</name>
    <dbReference type="NCBI Taxonomy" id="35708"/>
    <lineage>
        <taxon>Eukaryota</taxon>
        <taxon>Viridiplantae</taxon>
        <taxon>Streptophyta</taxon>
        <taxon>Embryophyta</taxon>
        <taxon>Tracheophyta</taxon>
        <taxon>Spermatophyta</taxon>
        <taxon>Magnoliopsida</taxon>
        <taxon>Liliopsida</taxon>
        <taxon>Poales</taxon>
        <taxon>Poaceae</taxon>
        <taxon>PACMAD clade</taxon>
        <taxon>Arundinoideae</taxon>
        <taxon>Arundineae</taxon>
        <taxon>Arundo</taxon>
    </lineage>
</organism>